<dbReference type="PROSITE" id="PS51186">
    <property type="entry name" value="GNAT"/>
    <property type="match status" value="1"/>
</dbReference>
<protein>
    <submittedName>
        <fullName evidence="4">GNAT family N-acetyltransferase</fullName>
        <ecNumber evidence="4">2.3.1.-</ecNumber>
    </submittedName>
</protein>
<dbReference type="EC" id="2.3.1.-" evidence="4"/>
<dbReference type="PANTHER" id="PTHR43877">
    <property type="entry name" value="AMINOALKYLPHOSPHONATE N-ACETYLTRANSFERASE-RELATED-RELATED"/>
    <property type="match status" value="1"/>
</dbReference>
<name>A0A9X3MW48_9ACTN</name>
<dbReference type="CDD" id="cd04301">
    <property type="entry name" value="NAT_SF"/>
    <property type="match status" value="1"/>
</dbReference>
<dbReference type="GO" id="GO:0016747">
    <property type="term" value="F:acyltransferase activity, transferring groups other than amino-acyl groups"/>
    <property type="evidence" value="ECO:0007669"/>
    <property type="project" value="InterPro"/>
</dbReference>
<dbReference type="Gene3D" id="3.40.630.30">
    <property type="match status" value="1"/>
</dbReference>
<dbReference type="AlphaFoldDB" id="A0A9X3MW48"/>
<dbReference type="InterPro" id="IPR000182">
    <property type="entry name" value="GNAT_dom"/>
</dbReference>
<dbReference type="Proteomes" id="UP001149140">
    <property type="component" value="Unassembled WGS sequence"/>
</dbReference>
<evidence type="ECO:0000259" key="3">
    <source>
        <dbReference type="PROSITE" id="PS51186"/>
    </source>
</evidence>
<dbReference type="EMBL" id="JAPDOD010000027">
    <property type="protein sequence ID" value="MDA0163764.1"/>
    <property type="molecule type" value="Genomic_DNA"/>
</dbReference>
<proteinExistence type="predicted"/>
<keyword evidence="1 4" id="KW-0808">Transferase</keyword>
<evidence type="ECO:0000313" key="4">
    <source>
        <dbReference type="EMBL" id="MDA0163764.1"/>
    </source>
</evidence>
<dbReference type="InterPro" id="IPR016181">
    <property type="entry name" value="Acyl_CoA_acyltransferase"/>
</dbReference>
<comment type="caution">
    <text evidence="4">The sequence shown here is derived from an EMBL/GenBank/DDBJ whole genome shotgun (WGS) entry which is preliminary data.</text>
</comment>
<sequence length="134" mass="14568">MIRNATSHDFPAVLALWGEARSGHAETEDTLEAIERLDDGALLVYESDQEIVGALIAAFDGWRGNMYRLAVTPGHRRAGIARRLVEAGETRLKAQGAPKVTALVGRGDTQAEGLWRAAGYKDDVEIGRWVRALG</sequence>
<evidence type="ECO:0000256" key="1">
    <source>
        <dbReference type="ARBA" id="ARBA00022679"/>
    </source>
</evidence>
<dbReference type="SUPFAM" id="SSF55729">
    <property type="entry name" value="Acyl-CoA N-acyltransferases (Nat)"/>
    <property type="match status" value="1"/>
</dbReference>
<gene>
    <name evidence="4" type="ORF">OM076_26070</name>
</gene>
<reference evidence="4" key="1">
    <citation type="submission" date="2022-10" db="EMBL/GenBank/DDBJ databases">
        <title>The WGS of Solirubrobacter ginsenosidimutans DSM 21036.</title>
        <authorList>
            <person name="Jiang Z."/>
        </authorList>
    </citation>
    <scope>NUCLEOTIDE SEQUENCE</scope>
    <source>
        <strain evidence="4">DSM 21036</strain>
    </source>
</reference>
<accession>A0A9X3MW48</accession>
<keyword evidence="5" id="KW-1185">Reference proteome</keyword>
<evidence type="ECO:0000256" key="2">
    <source>
        <dbReference type="ARBA" id="ARBA00023315"/>
    </source>
</evidence>
<organism evidence="4 5">
    <name type="scientific">Solirubrobacter ginsenosidimutans</name>
    <dbReference type="NCBI Taxonomy" id="490573"/>
    <lineage>
        <taxon>Bacteria</taxon>
        <taxon>Bacillati</taxon>
        <taxon>Actinomycetota</taxon>
        <taxon>Thermoleophilia</taxon>
        <taxon>Solirubrobacterales</taxon>
        <taxon>Solirubrobacteraceae</taxon>
        <taxon>Solirubrobacter</taxon>
    </lineage>
</organism>
<dbReference type="RefSeq" id="WP_270043012.1">
    <property type="nucleotide sequence ID" value="NZ_JAPDOD010000027.1"/>
</dbReference>
<feature type="domain" description="N-acetyltransferase" evidence="3">
    <location>
        <begin position="1"/>
        <end position="134"/>
    </location>
</feature>
<keyword evidence="2 4" id="KW-0012">Acyltransferase</keyword>
<dbReference type="Pfam" id="PF00583">
    <property type="entry name" value="Acetyltransf_1"/>
    <property type="match status" value="1"/>
</dbReference>
<dbReference type="InterPro" id="IPR050832">
    <property type="entry name" value="Bact_Acetyltransf"/>
</dbReference>
<evidence type="ECO:0000313" key="5">
    <source>
        <dbReference type="Proteomes" id="UP001149140"/>
    </source>
</evidence>